<keyword evidence="1" id="KW-0732">Signal</keyword>
<dbReference type="Gene3D" id="2.60.40.1120">
    <property type="entry name" value="Carboxypeptidase-like, regulatory domain"/>
    <property type="match status" value="1"/>
</dbReference>
<dbReference type="PROSITE" id="PS52016">
    <property type="entry name" value="TONB_DEPENDENT_REC_3"/>
    <property type="match status" value="1"/>
</dbReference>
<evidence type="ECO:0000313" key="4">
    <source>
        <dbReference type="EMBL" id="RPD39532.1"/>
    </source>
</evidence>
<keyword evidence="2" id="KW-0998">Cell outer membrane</keyword>
<dbReference type="EMBL" id="RMBX01000011">
    <property type="protein sequence ID" value="RPD39532.1"/>
    <property type="molecule type" value="Genomic_DNA"/>
</dbReference>
<dbReference type="OrthoDB" id="9768177at2"/>
<gene>
    <name evidence="4" type="ORF">EG028_20675</name>
</gene>
<dbReference type="InterPro" id="IPR039426">
    <property type="entry name" value="TonB-dep_rcpt-like"/>
</dbReference>
<dbReference type="Pfam" id="PF07715">
    <property type="entry name" value="Plug"/>
    <property type="match status" value="1"/>
</dbReference>
<dbReference type="SUPFAM" id="SSF49464">
    <property type="entry name" value="Carboxypeptidase regulatory domain-like"/>
    <property type="match status" value="1"/>
</dbReference>
<dbReference type="Pfam" id="PF13715">
    <property type="entry name" value="CarbopepD_reg_2"/>
    <property type="match status" value="1"/>
</dbReference>
<keyword evidence="2" id="KW-1134">Transmembrane beta strand</keyword>
<reference evidence="5" key="1">
    <citation type="submission" date="2018-11" db="EMBL/GenBank/DDBJ databases">
        <title>Chitinophaga lutea sp.nov., isolate from arsenic contaminated soil.</title>
        <authorList>
            <person name="Zong Y."/>
        </authorList>
    </citation>
    <scope>NUCLEOTIDE SEQUENCE [LARGE SCALE GENOMIC DNA]</scope>
    <source>
        <strain evidence="5">YLT18</strain>
    </source>
</reference>
<dbReference type="GO" id="GO:0044718">
    <property type="term" value="P:siderophore transmembrane transport"/>
    <property type="evidence" value="ECO:0007669"/>
    <property type="project" value="TreeGrafter"/>
</dbReference>
<proteinExistence type="inferred from homology"/>
<keyword evidence="2" id="KW-0472">Membrane</keyword>
<keyword evidence="2" id="KW-0813">Transport</keyword>
<feature type="domain" description="TonB-dependent receptor plug" evidence="3">
    <location>
        <begin position="236"/>
        <end position="347"/>
    </location>
</feature>
<dbReference type="InterPro" id="IPR037066">
    <property type="entry name" value="Plug_dom_sf"/>
</dbReference>
<dbReference type="InterPro" id="IPR023997">
    <property type="entry name" value="TonB-dep_OMP_SusC/RagA_CS"/>
</dbReference>
<dbReference type="Gene3D" id="2.170.130.10">
    <property type="entry name" value="TonB-dependent receptor, plug domain"/>
    <property type="match status" value="1"/>
</dbReference>
<dbReference type="GO" id="GO:0009279">
    <property type="term" value="C:cell outer membrane"/>
    <property type="evidence" value="ECO:0007669"/>
    <property type="project" value="UniProtKB-SubCell"/>
</dbReference>
<dbReference type="InterPro" id="IPR008969">
    <property type="entry name" value="CarboxyPept-like_regulatory"/>
</dbReference>
<accession>A0A3N4M7S7</accession>
<dbReference type="InterPro" id="IPR012910">
    <property type="entry name" value="Plug_dom"/>
</dbReference>
<dbReference type="GO" id="GO:0015344">
    <property type="term" value="F:siderophore uptake transmembrane transporter activity"/>
    <property type="evidence" value="ECO:0007669"/>
    <property type="project" value="TreeGrafter"/>
</dbReference>
<protein>
    <recommendedName>
        <fullName evidence="3">TonB-dependent receptor plug domain-containing protein</fullName>
    </recommendedName>
</protein>
<comment type="similarity">
    <text evidence="2">Belongs to the TonB-dependent receptor family.</text>
</comment>
<dbReference type="PANTHER" id="PTHR30069">
    <property type="entry name" value="TONB-DEPENDENT OUTER MEMBRANE RECEPTOR"/>
    <property type="match status" value="1"/>
</dbReference>
<dbReference type="AlphaFoldDB" id="A0A3N4M7S7"/>
<name>A0A3N4M7S7_9BACT</name>
<sequence length="398" mass="43313">MQAVHRLVFYCLTTKTVTNKFMKKPPLTLIIKFMRVVMLTSLLFATAMLASASSKGQLLEKEQYSVSFRNETLETCIRKIRQLTGVEFAYNPEELKQFSISEKHFDRQNLGSILSGLFAATPLAFREMDNSIVIYAPLQQVIVMQDQNVRGTVRSPRGEILPGVSIRVKGKRAGAVSDKDGDFIIRCAPGDVLQFSFLGYVSQEVTVGNGPLRVVLHEDNAELREVIVVGYGEQRKRNVVGAIGTIDAKEIQRSPVVNASDALAGRVPGLMAVKSAGGPGRGSALYIRGFSTINSGPPLNSLSPLVVVDGIPGRGLDNLDPNEIETISVLKDASASAVYGARAANGVILVTTKKGMRGAPTISLNSSVVMQRPTRLYDILDSYDYAVLQNEAYKNEDN</sequence>
<keyword evidence="5" id="KW-1185">Reference proteome</keyword>
<keyword evidence="2" id="KW-0812">Transmembrane</keyword>
<comment type="subcellular location">
    <subcellularLocation>
        <location evidence="2">Cell outer membrane</location>
        <topology evidence="2">Multi-pass membrane protein</topology>
    </subcellularLocation>
</comment>
<dbReference type="FunFam" id="2.170.130.10:FF:000003">
    <property type="entry name" value="SusC/RagA family TonB-linked outer membrane protein"/>
    <property type="match status" value="1"/>
</dbReference>
<dbReference type="Proteomes" id="UP000279089">
    <property type="component" value="Unassembled WGS sequence"/>
</dbReference>
<evidence type="ECO:0000256" key="1">
    <source>
        <dbReference type="ARBA" id="ARBA00022729"/>
    </source>
</evidence>
<comment type="caution">
    <text evidence="4">The sequence shown here is derived from an EMBL/GenBank/DDBJ whole genome shotgun (WGS) entry which is preliminary data.</text>
</comment>
<dbReference type="PANTHER" id="PTHR30069:SF29">
    <property type="entry name" value="HEMOGLOBIN AND HEMOGLOBIN-HAPTOGLOBIN-BINDING PROTEIN 1-RELATED"/>
    <property type="match status" value="1"/>
</dbReference>
<evidence type="ECO:0000256" key="2">
    <source>
        <dbReference type="PROSITE-ProRule" id="PRU01360"/>
    </source>
</evidence>
<organism evidence="4 5">
    <name type="scientific">Chitinophaga barathri</name>
    <dbReference type="NCBI Taxonomy" id="1647451"/>
    <lineage>
        <taxon>Bacteria</taxon>
        <taxon>Pseudomonadati</taxon>
        <taxon>Bacteroidota</taxon>
        <taxon>Chitinophagia</taxon>
        <taxon>Chitinophagales</taxon>
        <taxon>Chitinophagaceae</taxon>
        <taxon>Chitinophaga</taxon>
    </lineage>
</organism>
<dbReference type="NCBIfam" id="TIGR04057">
    <property type="entry name" value="SusC_RagA_signa"/>
    <property type="match status" value="1"/>
</dbReference>
<evidence type="ECO:0000313" key="5">
    <source>
        <dbReference type="Proteomes" id="UP000279089"/>
    </source>
</evidence>
<evidence type="ECO:0000259" key="3">
    <source>
        <dbReference type="Pfam" id="PF07715"/>
    </source>
</evidence>
<dbReference type="SUPFAM" id="SSF56935">
    <property type="entry name" value="Porins"/>
    <property type="match status" value="1"/>
</dbReference>
<dbReference type="Gene3D" id="3.55.50.30">
    <property type="match status" value="1"/>
</dbReference>